<protein>
    <submittedName>
        <fullName evidence="2">Uncharacterized protein</fullName>
    </submittedName>
</protein>
<feature type="transmembrane region" description="Helical" evidence="1">
    <location>
        <begin position="49"/>
        <end position="73"/>
    </location>
</feature>
<keyword evidence="3" id="KW-1185">Reference proteome</keyword>
<dbReference type="EMBL" id="LT629971">
    <property type="protein sequence ID" value="SEH53250.1"/>
    <property type="molecule type" value="Genomic_DNA"/>
</dbReference>
<name>A0A1H6IYB4_MYCRU</name>
<dbReference type="Proteomes" id="UP000182915">
    <property type="component" value="Chromosome I"/>
</dbReference>
<evidence type="ECO:0000256" key="1">
    <source>
        <dbReference type="SAM" id="Phobius"/>
    </source>
</evidence>
<keyword evidence="1" id="KW-1133">Transmembrane helix</keyword>
<organism evidence="2 3">
    <name type="scientific">Mycolicibacterium rutilum</name>
    <name type="common">Mycobacterium rutilum</name>
    <dbReference type="NCBI Taxonomy" id="370526"/>
    <lineage>
        <taxon>Bacteria</taxon>
        <taxon>Bacillati</taxon>
        <taxon>Actinomycetota</taxon>
        <taxon>Actinomycetes</taxon>
        <taxon>Mycobacteriales</taxon>
        <taxon>Mycobacteriaceae</taxon>
        <taxon>Mycolicibacterium</taxon>
    </lineage>
</organism>
<evidence type="ECO:0000313" key="2">
    <source>
        <dbReference type="EMBL" id="SEH53250.1"/>
    </source>
</evidence>
<keyword evidence="1" id="KW-0472">Membrane</keyword>
<sequence>MYRHDADDGRPTTIEELTTFRLGVPTWPAFMYLRGGDPLVRRTDRIEAVVLLLAALVSVMTIPVALAVTTAVHDGRGTVAVGVIAGAVLWIGVSGAAAAAFLATRSVCERIRSASWQRGLDALVDHGDGQARSHP</sequence>
<dbReference type="RefSeq" id="WP_235632185.1">
    <property type="nucleotide sequence ID" value="NZ_LT629971.1"/>
</dbReference>
<proteinExistence type="predicted"/>
<evidence type="ECO:0000313" key="3">
    <source>
        <dbReference type="Proteomes" id="UP000182915"/>
    </source>
</evidence>
<reference evidence="3" key="1">
    <citation type="submission" date="2016-10" db="EMBL/GenBank/DDBJ databases">
        <authorList>
            <person name="Varghese N."/>
            <person name="Submissions S."/>
        </authorList>
    </citation>
    <scope>NUCLEOTIDE SEQUENCE [LARGE SCALE GENOMIC DNA]</scope>
    <source>
        <strain evidence="3">DSM 45405</strain>
    </source>
</reference>
<accession>A0A1H6IYB4</accession>
<dbReference type="STRING" id="370526.SAMN04489835_1071"/>
<keyword evidence="1" id="KW-0812">Transmembrane</keyword>
<gene>
    <name evidence="2" type="ORF">SAMN04489835_1071</name>
</gene>
<feature type="transmembrane region" description="Helical" evidence="1">
    <location>
        <begin position="79"/>
        <end position="103"/>
    </location>
</feature>
<dbReference type="AlphaFoldDB" id="A0A1H6IYB4"/>